<comment type="caution">
    <text evidence="2">The sequence shown here is derived from an EMBL/GenBank/DDBJ whole genome shotgun (WGS) entry which is preliminary data.</text>
</comment>
<keyword evidence="3" id="KW-1185">Reference proteome</keyword>
<evidence type="ECO:0000313" key="3">
    <source>
        <dbReference type="Proteomes" id="UP000541558"/>
    </source>
</evidence>
<dbReference type="OrthoDB" id="10563368at2759"/>
<feature type="compositionally biased region" description="Polar residues" evidence="1">
    <location>
        <begin position="8"/>
        <end position="21"/>
    </location>
</feature>
<evidence type="ECO:0000256" key="1">
    <source>
        <dbReference type="SAM" id="MobiDB-lite"/>
    </source>
</evidence>
<accession>A0A8H5FFX3</accession>
<reference evidence="2 3" key="1">
    <citation type="journal article" date="2020" name="ISME J.">
        <title>Uncovering the hidden diversity of litter-decomposition mechanisms in mushroom-forming fungi.</title>
        <authorList>
            <person name="Floudas D."/>
            <person name="Bentzer J."/>
            <person name="Ahren D."/>
            <person name="Johansson T."/>
            <person name="Persson P."/>
            <person name="Tunlid A."/>
        </authorList>
    </citation>
    <scope>NUCLEOTIDE SEQUENCE [LARGE SCALE GENOMIC DNA]</scope>
    <source>
        <strain evidence="2 3">CBS 175.51</strain>
    </source>
</reference>
<organism evidence="2 3">
    <name type="scientific">Ephemerocybe angulata</name>
    <dbReference type="NCBI Taxonomy" id="980116"/>
    <lineage>
        <taxon>Eukaryota</taxon>
        <taxon>Fungi</taxon>
        <taxon>Dikarya</taxon>
        <taxon>Basidiomycota</taxon>
        <taxon>Agaricomycotina</taxon>
        <taxon>Agaricomycetes</taxon>
        <taxon>Agaricomycetidae</taxon>
        <taxon>Agaricales</taxon>
        <taxon>Agaricineae</taxon>
        <taxon>Psathyrellaceae</taxon>
        <taxon>Ephemerocybe</taxon>
    </lineage>
</organism>
<sequence length="132" mass="14468">MLNLPDSGASTPTASHSILTPSGLSASAKTSKIAKIDYPTFIAMGRDGCIVTSSTPCANMEVYEKQIMGMINEFVAARRAHWEEDSRASHNRLEDAKKSVRDLARVYRDWEEPRAKVAADHAFALMSALAVR</sequence>
<proteinExistence type="predicted"/>
<protein>
    <submittedName>
        <fullName evidence="2">Uncharacterized protein</fullName>
    </submittedName>
</protein>
<dbReference type="Proteomes" id="UP000541558">
    <property type="component" value="Unassembled WGS sequence"/>
</dbReference>
<feature type="region of interest" description="Disordered" evidence="1">
    <location>
        <begin position="1"/>
        <end position="21"/>
    </location>
</feature>
<name>A0A8H5FFX3_9AGAR</name>
<gene>
    <name evidence="2" type="ORF">D9611_011735</name>
</gene>
<dbReference type="EMBL" id="JAACJK010000063">
    <property type="protein sequence ID" value="KAF5335336.1"/>
    <property type="molecule type" value="Genomic_DNA"/>
</dbReference>
<dbReference type="AlphaFoldDB" id="A0A8H5FFX3"/>
<evidence type="ECO:0000313" key="2">
    <source>
        <dbReference type="EMBL" id="KAF5335336.1"/>
    </source>
</evidence>